<evidence type="ECO:0000256" key="1">
    <source>
        <dbReference type="ARBA" id="ARBA00003294"/>
    </source>
</evidence>
<evidence type="ECO:0000256" key="2">
    <source>
        <dbReference type="ARBA" id="ARBA00005120"/>
    </source>
</evidence>
<keyword evidence="7 12" id="KW-0220">Diaminopimelate biosynthesis</keyword>
<evidence type="ECO:0000256" key="12">
    <source>
        <dbReference type="HAMAP-Rule" id="MF_00418"/>
    </source>
</evidence>
<dbReference type="NCBIfam" id="TIGR00674">
    <property type="entry name" value="dapA"/>
    <property type="match status" value="1"/>
</dbReference>
<dbReference type="EMBL" id="JAGTAR010000001">
    <property type="protein sequence ID" value="MBR8534182.1"/>
    <property type="molecule type" value="Genomic_DNA"/>
</dbReference>
<reference evidence="16" key="1">
    <citation type="journal article" date="2018" name="Int. J. Syst. Evol. Microbiol.">
        <title>Carboxylicivirga sediminis sp. nov., isolated from coastal sediment.</title>
        <authorList>
            <person name="Wang F.Q."/>
            <person name="Ren L.H."/>
            <person name="Zou R.J."/>
            <person name="Sun Y.Z."/>
            <person name="Liu X.J."/>
            <person name="Jiang F."/>
            <person name="Liu L.J."/>
        </authorList>
    </citation>
    <scope>NUCLEOTIDE SEQUENCE</scope>
    <source>
        <strain evidence="16">JR1</strain>
    </source>
</reference>
<comment type="subunit">
    <text evidence="12">Homotetramer; dimer of dimers.</text>
</comment>
<accession>A0A941F091</accession>
<dbReference type="GO" id="GO:0019877">
    <property type="term" value="P:diaminopimelate biosynthetic process"/>
    <property type="evidence" value="ECO:0007669"/>
    <property type="project" value="UniProtKB-UniRule"/>
</dbReference>
<dbReference type="RefSeq" id="WP_212188083.1">
    <property type="nucleotide sequence ID" value="NZ_JAGTAR010000001.1"/>
</dbReference>
<evidence type="ECO:0000256" key="7">
    <source>
        <dbReference type="ARBA" id="ARBA00022915"/>
    </source>
</evidence>
<evidence type="ECO:0000256" key="13">
    <source>
        <dbReference type="PIRNR" id="PIRNR001365"/>
    </source>
</evidence>
<dbReference type="HAMAP" id="MF_00418">
    <property type="entry name" value="DapA"/>
    <property type="match status" value="1"/>
</dbReference>
<dbReference type="Pfam" id="PF00701">
    <property type="entry name" value="DHDPS"/>
    <property type="match status" value="1"/>
</dbReference>
<organism evidence="16 17">
    <name type="scientific">Carboxylicivirga sediminis</name>
    <dbReference type="NCBI Taxonomy" id="2006564"/>
    <lineage>
        <taxon>Bacteria</taxon>
        <taxon>Pseudomonadati</taxon>
        <taxon>Bacteroidota</taxon>
        <taxon>Bacteroidia</taxon>
        <taxon>Marinilabiliales</taxon>
        <taxon>Marinilabiliaceae</taxon>
        <taxon>Carboxylicivirga</taxon>
    </lineage>
</organism>
<gene>
    <name evidence="12" type="primary">dapA</name>
    <name evidence="16" type="ORF">KDU71_01305</name>
</gene>
<evidence type="ECO:0000256" key="10">
    <source>
        <dbReference type="ARBA" id="ARBA00023270"/>
    </source>
</evidence>
<evidence type="ECO:0000256" key="9">
    <source>
        <dbReference type="ARBA" id="ARBA00023239"/>
    </source>
</evidence>
<reference evidence="16" key="2">
    <citation type="submission" date="2021-04" db="EMBL/GenBank/DDBJ databases">
        <authorList>
            <person name="Zhang T."/>
            <person name="Zhang Y."/>
            <person name="Lu D."/>
            <person name="Zuo D."/>
            <person name="Du Z."/>
        </authorList>
    </citation>
    <scope>NUCLEOTIDE SEQUENCE</scope>
    <source>
        <strain evidence="16">JR1</strain>
    </source>
</reference>
<keyword evidence="17" id="KW-1185">Reference proteome</keyword>
<sequence length="296" mass="32010">MKKFDLKGSIVAIVTPFKDNGEIDVDAFDQLIDWHLESGTNGLVVCGTTGETPALTGDEDAFLIERAVKKVAGRIPVIAGTGSNSTQECIKYTRKAEAIGVDAVLVVGPYYNKPTEKGMYMHFATVAEAVDVPIILYNVPGRTGSSISVDNAIKLANAFENIVGIKEASGDLSLFTELIARRPDNFLVYSGDDFLAASANVLGADGCISVIANVVPQQFAQLMNASLTGNVAELNTVFYKYRRLMDLMFIESNPIPVKTALAEMGKVNEVFRAPMCSMEENTKTALIEELKKLNII</sequence>
<keyword evidence="6 12" id="KW-0028">Amino-acid biosynthesis</keyword>
<keyword evidence="10 12" id="KW-0704">Schiff base</keyword>
<feature type="active site" description="Proton donor/acceptor" evidence="12 14">
    <location>
        <position position="137"/>
    </location>
</feature>
<keyword evidence="5 12" id="KW-0963">Cytoplasm</keyword>
<evidence type="ECO:0000256" key="5">
    <source>
        <dbReference type="ARBA" id="ARBA00022490"/>
    </source>
</evidence>
<keyword evidence="8 12" id="KW-0457">Lysine biosynthesis</keyword>
<dbReference type="InterPro" id="IPR005263">
    <property type="entry name" value="DapA"/>
</dbReference>
<dbReference type="AlphaFoldDB" id="A0A941F091"/>
<evidence type="ECO:0000256" key="6">
    <source>
        <dbReference type="ARBA" id="ARBA00022605"/>
    </source>
</evidence>
<comment type="function">
    <text evidence="1 12">Catalyzes the condensation of (S)-aspartate-beta-semialdehyde [(S)-ASA] and pyruvate to 4-hydroxy-tetrahydrodipicolinate (HTPA).</text>
</comment>
<evidence type="ECO:0000256" key="3">
    <source>
        <dbReference type="ARBA" id="ARBA00007592"/>
    </source>
</evidence>
<feature type="binding site" evidence="12 15">
    <location>
        <position position="49"/>
    </location>
    <ligand>
        <name>pyruvate</name>
        <dbReference type="ChEBI" id="CHEBI:15361"/>
    </ligand>
</feature>
<comment type="pathway">
    <text evidence="2 12">Amino-acid biosynthesis; L-lysine biosynthesis via DAP pathway; (S)-tetrahydrodipicolinate from L-aspartate: step 3/4.</text>
</comment>
<comment type="subcellular location">
    <subcellularLocation>
        <location evidence="12">Cytoplasm</location>
    </subcellularLocation>
</comment>
<protein>
    <recommendedName>
        <fullName evidence="4 12">4-hydroxy-tetrahydrodipicolinate synthase</fullName>
        <shortName evidence="12">HTPA synthase</shortName>
        <ecNumber evidence="4 12">4.3.3.7</ecNumber>
    </recommendedName>
</protein>
<dbReference type="EC" id="4.3.3.7" evidence="4 12"/>
<dbReference type="PANTHER" id="PTHR12128">
    <property type="entry name" value="DIHYDRODIPICOLINATE SYNTHASE"/>
    <property type="match status" value="1"/>
</dbReference>
<dbReference type="PANTHER" id="PTHR12128:SF66">
    <property type="entry name" value="4-HYDROXY-2-OXOGLUTARATE ALDOLASE, MITOCHONDRIAL"/>
    <property type="match status" value="1"/>
</dbReference>
<feature type="site" description="Part of a proton relay during catalysis" evidence="12">
    <location>
        <position position="111"/>
    </location>
</feature>
<keyword evidence="9 12" id="KW-0456">Lyase</keyword>
<dbReference type="GO" id="GO:0008840">
    <property type="term" value="F:4-hydroxy-tetrahydrodipicolinate synthase activity"/>
    <property type="evidence" value="ECO:0007669"/>
    <property type="project" value="UniProtKB-UniRule"/>
</dbReference>
<dbReference type="InterPro" id="IPR020625">
    <property type="entry name" value="Schiff_base-form_aldolases_AS"/>
</dbReference>
<evidence type="ECO:0000256" key="4">
    <source>
        <dbReference type="ARBA" id="ARBA00012086"/>
    </source>
</evidence>
<evidence type="ECO:0000256" key="8">
    <source>
        <dbReference type="ARBA" id="ARBA00023154"/>
    </source>
</evidence>
<feature type="binding site" evidence="12 15">
    <location>
        <position position="208"/>
    </location>
    <ligand>
        <name>pyruvate</name>
        <dbReference type="ChEBI" id="CHEBI:15361"/>
    </ligand>
</feature>
<comment type="caution">
    <text evidence="12">Was originally thought to be a dihydrodipicolinate synthase (DHDPS), catalyzing the condensation of (S)-aspartate-beta-semialdehyde [(S)-ASA] and pyruvate to dihydrodipicolinate (DHDP). However, it was shown in E.coli that the product of the enzymatic reaction is not dihydrodipicolinate but in fact (4S)-4-hydroxy-2,3,4,5-tetrahydro-(2S)-dipicolinic acid (HTPA), and that the consecutive dehydration reaction leading to DHDP is not spontaneous but catalyzed by DapB.</text>
</comment>
<comment type="catalytic activity">
    <reaction evidence="11 12">
        <text>L-aspartate 4-semialdehyde + pyruvate = (2S,4S)-4-hydroxy-2,3,4,5-tetrahydrodipicolinate + H2O + H(+)</text>
        <dbReference type="Rhea" id="RHEA:34171"/>
        <dbReference type="ChEBI" id="CHEBI:15361"/>
        <dbReference type="ChEBI" id="CHEBI:15377"/>
        <dbReference type="ChEBI" id="CHEBI:15378"/>
        <dbReference type="ChEBI" id="CHEBI:67139"/>
        <dbReference type="ChEBI" id="CHEBI:537519"/>
        <dbReference type="EC" id="4.3.3.7"/>
    </reaction>
</comment>
<dbReference type="PROSITE" id="PS00666">
    <property type="entry name" value="DHDPS_2"/>
    <property type="match status" value="1"/>
</dbReference>
<name>A0A941F091_9BACT</name>
<feature type="site" description="Part of a proton relay during catalysis" evidence="12">
    <location>
        <position position="48"/>
    </location>
</feature>
<feature type="active site" description="Schiff-base intermediate with substrate" evidence="12 14">
    <location>
        <position position="166"/>
    </location>
</feature>
<dbReference type="Proteomes" id="UP000679220">
    <property type="component" value="Unassembled WGS sequence"/>
</dbReference>
<dbReference type="InterPro" id="IPR013785">
    <property type="entry name" value="Aldolase_TIM"/>
</dbReference>
<dbReference type="GO" id="GO:0009089">
    <property type="term" value="P:lysine biosynthetic process via diaminopimelate"/>
    <property type="evidence" value="ECO:0007669"/>
    <property type="project" value="UniProtKB-UniRule"/>
</dbReference>
<dbReference type="GO" id="GO:0005829">
    <property type="term" value="C:cytosol"/>
    <property type="evidence" value="ECO:0007669"/>
    <property type="project" value="TreeGrafter"/>
</dbReference>
<dbReference type="CDD" id="cd00950">
    <property type="entry name" value="DHDPS"/>
    <property type="match status" value="1"/>
</dbReference>
<comment type="similarity">
    <text evidence="3 12 13">Belongs to the DapA family.</text>
</comment>
<dbReference type="SMART" id="SM01130">
    <property type="entry name" value="DHDPS"/>
    <property type="match status" value="1"/>
</dbReference>
<dbReference type="PRINTS" id="PR00146">
    <property type="entry name" value="DHPICSNTHASE"/>
</dbReference>
<evidence type="ECO:0000256" key="11">
    <source>
        <dbReference type="ARBA" id="ARBA00047836"/>
    </source>
</evidence>
<evidence type="ECO:0000313" key="17">
    <source>
        <dbReference type="Proteomes" id="UP000679220"/>
    </source>
</evidence>
<evidence type="ECO:0000313" key="16">
    <source>
        <dbReference type="EMBL" id="MBR8534182.1"/>
    </source>
</evidence>
<dbReference type="Gene3D" id="3.20.20.70">
    <property type="entry name" value="Aldolase class I"/>
    <property type="match status" value="1"/>
</dbReference>
<evidence type="ECO:0000256" key="15">
    <source>
        <dbReference type="PIRSR" id="PIRSR001365-2"/>
    </source>
</evidence>
<proteinExistence type="inferred from homology"/>
<comment type="caution">
    <text evidence="16">The sequence shown here is derived from an EMBL/GenBank/DDBJ whole genome shotgun (WGS) entry which is preliminary data.</text>
</comment>
<dbReference type="PIRSF" id="PIRSF001365">
    <property type="entry name" value="DHDPS"/>
    <property type="match status" value="1"/>
</dbReference>
<evidence type="ECO:0000256" key="14">
    <source>
        <dbReference type="PIRSR" id="PIRSR001365-1"/>
    </source>
</evidence>
<dbReference type="SUPFAM" id="SSF51569">
    <property type="entry name" value="Aldolase"/>
    <property type="match status" value="1"/>
</dbReference>
<dbReference type="InterPro" id="IPR002220">
    <property type="entry name" value="DapA-like"/>
</dbReference>